<evidence type="ECO:0000256" key="3">
    <source>
        <dbReference type="ARBA" id="ARBA00022679"/>
    </source>
</evidence>
<sequence length="295" mass="31425">MTKHKYYAVIEAGGTKFNCAIVDVDLNIYAQTRIDTTTPDETIGHVIDFFKQQMAAGYVFEQLGLACFGPLDLAPKSKTYGYITGTPKLYWSNTPIVAMLEQSLECQVFIDTDVNAAALAEYRWGAAQKTTVSIYITVGTGVGGGVVINGLPVHGLVHPEIGHMLIQPPDGIQGTCPFHGNCVEGLASGAAMGRIWKQPAETLADDHMAWDIQAKILARLCQNLILGYSAEKIVMGGGVMAKPGLLNKVIGYTQQSLANYVIFPEGIGLKDIICLPGLGGHSGLMGGLALILAKA</sequence>
<keyword evidence="5" id="KW-0547">Nucleotide-binding</keyword>
<dbReference type="PANTHER" id="PTHR42742">
    <property type="entry name" value="TRANSCRIPTIONAL REPRESSOR MPRA"/>
    <property type="match status" value="1"/>
</dbReference>
<keyword evidence="10" id="KW-0119">Carbohydrate metabolism</keyword>
<keyword evidence="4" id="KW-0479">Metal-binding</keyword>
<comment type="catalytic activity">
    <reaction evidence="12">
        <text>D-fructose + ATP = D-fructose 6-phosphate + ADP + H(+)</text>
        <dbReference type="Rhea" id="RHEA:16125"/>
        <dbReference type="ChEBI" id="CHEBI:15378"/>
        <dbReference type="ChEBI" id="CHEBI:30616"/>
        <dbReference type="ChEBI" id="CHEBI:37721"/>
        <dbReference type="ChEBI" id="CHEBI:61527"/>
        <dbReference type="ChEBI" id="CHEBI:456216"/>
        <dbReference type="EC" id="2.7.1.4"/>
    </reaction>
</comment>
<dbReference type="PROSITE" id="PS01125">
    <property type="entry name" value="ROK"/>
    <property type="match status" value="1"/>
</dbReference>
<proteinExistence type="inferred from homology"/>
<evidence type="ECO:0000256" key="4">
    <source>
        <dbReference type="ARBA" id="ARBA00022723"/>
    </source>
</evidence>
<evidence type="ECO:0000256" key="11">
    <source>
        <dbReference type="ARBA" id="ARBA00038887"/>
    </source>
</evidence>
<dbReference type="InterPro" id="IPR000600">
    <property type="entry name" value="ROK"/>
</dbReference>
<reference evidence="14" key="1">
    <citation type="submission" date="2016-02" db="EMBL/GenBank/DDBJ databases">
        <authorList>
            <person name="Schultz-Johansen M."/>
            <person name="Glaring M.A."/>
            <person name="Bech P.K."/>
            <person name="Stougaard P."/>
        </authorList>
    </citation>
    <scope>NUCLEOTIDE SEQUENCE [LARGE SCALE GENOMIC DNA]</scope>
    <source>
        <strain evidence="14">S66</strain>
    </source>
</reference>
<dbReference type="AlphaFoldDB" id="A0A135ZZD5"/>
<keyword evidence="6" id="KW-0418">Kinase</keyword>
<evidence type="ECO:0000256" key="6">
    <source>
        <dbReference type="ARBA" id="ARBA00022777"/>
    </source>
</evidence>
<dbReference type="EC" id="2.7.1.4" evidence="11"/>
<comment type="caution">
    <text evidence="13">The sequence shown here is derived from an EMBL/GenBank/DDBJ whole genome shotgun (WGS) entry which is preliminary data.</text>
</comment>
<evidence type="ECO:0000256" key="5">
    <source>
        <dbReference type="ARBA" id="ARBA00022741"/>
    </source>
</evidence>
<evidence type="ECO:0000256" key="7">
    <source>
        <dbReference type="ARBA" id="ARBA00022833"/>
    </source>
</evidence>
<dbReference type="OrthoDB" id="9783435at2"/>
<evidence type="ECO:0000256" key="8">
    <source>
        <dbReference type="ARBA" id="ARBA00022840"/>
    </source>
</evidence>
<dbReference type="Pfam" id="PF00480">
    <property type="entry name" value="ROK"/>
    <property type="match status" value="1"/>
</dbReference>
<dbReference type="FunFam" id="3.30.420.40:FF:000153">
    <property type="entry name" value="Putative fructokinase"/>
    <property type="match status" value="1"/>
</dbReference>
<dbReference type="GO" id="GO:0005524">
    <property type="term" value="F:ATP binding"/>
    <property type="evidence" value="ECO:0007669"/>
    <property type="project" value="UniProtKB-KW"/>
</dbReference>
<keyword evidence="3" id="KW-0808">Transferase</keyword>
<keyword evidence="14" id="KW-1185">Reference proteome</keyword>
<dbReference type="EMBL" id="LSNE01000007">
    <property type="protein sequence ID" value="KXI28346.1"/>
    <property type="molecule type" value="Genomic_DNA"/>
</dbReference>
<dbReference type="Gene3D" id="3.30.420.40">
    <property type="match status" value="2"/>
</dbReference>
<dbReference type="STRING" id="1799789.AX660_18435"/>
<dbReference type="PANTHER" id="PTHR42742:SF3">
    <property type="entry name" value="FRUCTOKINASE"/>
    <property type="match status" value="1"/>
</dbReference>
<evidence type="ECO:0000256" key="10">
    <source>
        <dbReference type="ARBA" id="ARBA00023277"/>
    </source>
</evidence>
<evidence type="ECO:0000313" key="13">
    <source>
        <dbReference type="EMBL" id="KXI28346.1"/>
    </source>
</evidence>
<dbReference type="RefSeq" id="WP_068378534.1">
    <property type="nucleotide sequence ID" value="NZ_LSNE01000007.1"/>
</dbReference>
<protein>
    <recommendedName>
        <fullName evidence="11">fructokinase</fullName>
        <ecNumber evidence="11">2.7.1.4</ecNumber>
    </recommendedName>
</protein>
<organism evidence="13 14">
    <name type="scientific">Paraglaciecola hydrolytica</name>
    <dbReference type="NCBI Taxonomy" id="1799789"/>
    <lineage>
        <taxon>Bacteria</taxon>
        <taxon>Pseudomonadati</taxon>
        <taxon>Pseudomonadota</taxon>
        <taxon>Gammaproteobacteria</taxon>
        <taxon>Alteromonadales</taxon>
        <taxon>Alteromonadaceae</taxon>
        <taxon>Paraglaciecola</taxon>
    </lineage>
</organism>
<dbReference type="SUPFAM" id="SSF53067">
    <property type="entry name" value="Actin-like ATPase domain"/>
    <property type="match status" value="1"/>
</dbReference>
<keyword evidence="8" id="KW-0067">ATP-binding</keyword>
<gene>
    <name evidence="13" type="ORF">AX660_18435</name>
</gene>
<name>A0A135ZZD5_9ALTE</name>
<dbReference type="CDD" id="cd24067">
    <property type="entry name" value="ASKHA_NBD_ROK_BsFRK-like"/>
    <property type="match status" value="1"/>
</dbReference>
<dbReference type="InterPro" id="IPR049874">
    <property type="entry name" value="ROK_cs"/>
</dbReference>
<dbReference type="InterPro" id="IPR051804">
    <property type="entry name" value="Carb_Metab_Reg_Kinase/Isom"/>
</dbReference>
<evidence type="ECO:0000256" key="1">
    <source>
        <dbReference type="ARBA" id="ARBA00001946"/>
    </source>
</evidence>
<keyword evidence="9" id="KW-0460">Magnesium</keyword>
<evidence type="ECO:0000256" key="2">
    <source>
        <dbReference type="ARBA" id="ARBA00006479"/>
    </source>
</evidence>
<accession>A0A135ZZD5</accession>
<evidence type="ECO:0000256" key="12">
    <source>
        <dbReference type="ARBA" id="ARBA00048451"/>
    </source>
</evidence>
<dbReference type="GO" id="GO:0008865">
    <property type="term" value="F:fructokinase activity"/>
    <property type="evidence" value="ECO:0007669"/>
    <property type="project" value="UniProtKB-EC"/>
</dbReference>
<comment type="similarity">
    <text evidence="2">Belongs to the ROK (NagC/XylR) family.</text>
</comment>
<evidence type="ECO:0000256" key="9">
    <source>
        <dbReference type="ARBA" id="ARBA00022842"/>
    </source>
</evidence>
<dbReference type="GO" id="GO:0046872">
    <property type="term" value="F:metal ion binding"/>
    <property type="evidence" value="ECO:0007669"/>
    <property type="project" value="UniProtKB-KW"/>
</dbReference>
<evidence type="ECO:0000313" key="14">
    <source>
        <dbReference type="Proteomes" id="UP000070299"/>
    </source>
</evidence>
<dbReference type="InterPro" id="IPR043129">
    <property type="entry name" value="ATPase_NBD"/>
</dbReference>
<dbReference type="Proteomes" id="UP000070299">
    <property type="component" value="Unassembled WGS sequence"/>
</dbReference>
<comment type="cofactor">
    <cofactor evidence="1">
        <name>Mg(2+)</name>
        <dbReference type="ChEBI" id="CHEBI:18420"/>
    </cofactor>
</comment>
<keyword evidence="7" id="KW-0862">Zinc</keyword>